<protein>
    <submittedName>
        <fullName evidence="1">Uncharacterized protein</fullName>
    </submittedName>
</protein>
<dbReference type="AlphaFoldDB" id="A0A224YC86"/>
<accession>A0A224YC86</accession>
<evidence type="ECO:0000313" key="1">
    <source>
        <dbReference type="EMBL" id="MAA13299.1"/>
    </source>
</evidence>
<proteinExistence type="predicted"/>
<dbReference type="EMBL" id="GFPF01002153">
    <property type="protein sequence ID" value="MAA13299.1"/>
    <property type="molecule type" value="Transcribed_RNA"/>
</dbReference>
<organism evidence="1">
    <name type="scientific">Rhipicephalus zambeziensis</name>
    <dbReference type="NCBI Taxonomy" id="60191"/>
    <lineage>
        <taxon>Eukaryota</taxon>
        <taxon>Metazoa</taxon>
        <taxon>Ecdysozoa</taxon>
        <taxon>Arthropoda</taxon>
        <taxon>Chelicerata</taxon>
        <taxon>Arachnida</taxon>
        <taxon>Acari</taxon>
        <taxon>Parasitiformes</taxon>
        <taxon>Ixodida</taxon>
        <taxon>Ixodoidea</taxon>
        <taxon>Ixodidae</taxon>
        <taxon>Rhipicephalinae</taxon>
        <taxon>Rhipicephalus</taxon>
        <taxon>Rhipicephalus</taxon>
    </lineage>
</organism>
<reference evidence="1" key="1">
    <citation type="journal article" date="2017" name="Parasit. Vectors">
        <title>Sialotranscriptomics of Rhipicephalus zambeziensis reveals intricate expression profiles of secretory proteins and suggests tight temporal transcriptional regulation during blood-feeding.</title>
        <authorList>
            <person name="de Castro M.H."/>
            <person name="de Klerk D."/>
            <person name="Pienaar R."/>
            <person name="Rees D.J.G."/>
            <person name="Mans B.J."/>
        </authorList>
    </citation>
    <scope>NUCLEOTIDE SEQUENCE</scope>
    <source>
        <tissue evidence="1">Salivary glands</tissue>
    </source>
</reference>
<name>A0A224YC86_9ACAR</name>
<sequence length="212" mass="23186">MQTIELGYPLHCLFTPAAPNPDFSWQSCAQAVVSSQASLSEKCRATQLFQCSRTACIDLVLSDNLHHCSGSTVMVLGCLPKTHWFSPSCGSLISMEAKCQRPMHCAIKNCSWSKLSRAFQCTISDSLGRFGTIIFTNQPTISLALSGTSLRSAVVVFLEHRQNGHWNPVPHLRKLSHGTCHFTEQTGLCTMGLSCISHCTSTIHSNAPPYNV</sequence>